<organism evidence="1 2">
    <name type="scientific">Staurois parvus</name>
    <dbReference type="NCBI Taxonomy" id="386267"/>
    <lineage>
        <taxon>Eukaryota</taxon>
        <taxon>Metazoa</taxon>
        <taxon>Chordata</taxon>
        <taxon>Craniata</taxon>
        <taxon>Vertebrata</taxon>
        <taxon>Euteleostomi</taxon>
        <taxon>Amphibia</taxon>
        <taxon>Batrachia</taxon>
        <taxon>Anura</taxon>
        <taxon>Neobatrachia</taxon>
        <taxon>Ranoidea</taxon>
        <taxon>Ranidae</taxon>
        <taxon>Staurois</taxon>
    </lineage>
</organism>
<comment type="caution">
    <text evidence="1">The sequence shown here is derived from an EMBL/GenBank/DDBJ whole genome shotgun (WGS) entry which is preliminary data.</text>
</comment>
<protein>
    <recommendedName>
        <fullName evidence="3">Metallothionein</fullName>
    </recommendedName>
</protein>
<dbReference type="EMBL" id="CATNWA010008584">
    <property type="protein sequence ID" value="CAI9556488.1"/>
    <property type="molecule type" value="Genomic_DNA"/>
</dbReference>
<proteinExistence type="predicted"/>
<evidence type="ECO:0000313" key="1">
    <source>
        <dbReference type="EMBL" id="CAI9556488.1"/>
    </source>
</evidence>
<dbReference type="Proteomes" id="UP001162483">
    <property type="component" value="Unassembled WGS sequence"/>
</dbReference>
<evidence type="ECO:0008006" key="3">
    <source>
        <dbReference type="Google" id="ProtNLM"/>
    </source>
</evidence>
<gene>
    <name evidence="1" type="ORF">SPARVUS_LOCUS4556521</name>
</gene>
<evidence type="ECO:0000313" key="2">
    <source>
        <dbReference type="Proteomes" id="UP001162483"/>
    </source>
</evidence>
<reference evidence="1" key="1">
    <citation type="submission" date="2023-05" db="EMBL/GenBank/DDBJ databases">
        <authorList>
            <person name="Stuckert A."/>
        </authorList>
    </citation>
    <scope>NUCLEOTIDE SEQUENCE</scope>
</reference>
<name>A0ABN9CA54_9NEOB</name>
<feature type="non-terminal residue" evidence="1">
    <location>
        <position position="58"/>
    </location>
</feature>
<sequence>MSQSVITCSGPHTEVPYSDWCSQGACTGCKCRHHRKQHVHADRREIRVVYTQIFSPLS</sequence>
<accession>A0ABN9CA54</accession>
<keyword evidence="2" id="KW-1185">Reference proteome</keyword>